<reference evidence="2 3" key="1">
    <citation type="journal article" date="2022" name="Allergy">
        <title>Genome assembly and annotation of Periplaneta americana reveal a comprehensive cockroach allergen profile.</title>
        <authorList>
            <person name="Wang L."/>
            <person name="Xiong Q."/>
            <person name="Saelim N."/>
            <person name="Wang L."/>
            <person name="Nong W."/>
            <person name="Wan A.T."/>
            <person name="Shi M."/>
            <person name="Liu X."/>
            <person name="Cao Q."/>
            <person name="Hui J.H.L."/>
            <person name="Sookrung N."/>
            <person name="Leung T.F."/>
            <person name="Tungtrongchitr A."/>
            <person name="Tsui S.K.W."/>
        </authorList>
    </citation>
    <scope>NUCLEOTIDE SEQUENCE [LARGE SCALE GENOMIC DNA]</scope>
    <source>
        <strain evidence="2">PWHHKU_190912</strain>
    </source>
</reference>
<name>A0ABQ8TDD9_PERAM</name>
<accession>A0ABQ8TDD9</accession>
<dbReference type="Proteomes" id="UP001148838">
    <property type="component" value="Unassembled WGS sequence"/>
</dbReference>
<proteinExistence type="predicted"/>
<protein>
    <submittedName>
        <fullName evidence="2">Uncharacterized protein</fullName>
    </submittedName>
</protein>
<dbReference type="EMBL" id="JAJSOF020000011">
    <property type="protein sequence ID" value="KAJ4443956.1"/>
    <property type="molecule type" value="Genomic_DNA"/>
</dbReference>
<gene>
    <name evidence="2" type="ORF">ANN_05745</name>
</gene>
<organism evidence="2 3">
    <name type="scientific">Periplaneta americana</name>
    <name type="common">American cockroach</name>
    <name type="synonym">Blatta americana</name>
    <dbReference type="NCBI Taxonomy" id="6978"/>
    <lineage>
        <taxon>Eukaryota</taxon>
        <taxon>Metazoa</taxon>
        <taxon>Ecdysozoa</taxon>
        <taxon>Arthropoda</taxon>
        <taxon>Hexapoda</taxon>
        <taxon>Insecta</taxon>
        <taxon>Pterygota</taxon>
        <taxon>Neoptera</taxon>
        <taxon>Polyneoptera</taxon>
        <taxon>Dictyoptera</taxon>
        <taxon>Blattodea</taxon>
        <taxon>Blattoidea</taxon>
        <taxon>Blattidae</taxon>
        <taxon>Blattinae</taxon>
        <taxon>Periplaneta</taxon>
    </lineage>
</organism>
<evidence type="ECO:0000313" key="2">
    <source>
        <dbReference type="EMBL" id="KAJ4443956.1"/>
    </source>
</evidence>
<evidence type="ECO:0000313" key="3">
    <source>
        <dbReference type="Proteomes" id="UP001148838"/>
    </source>
</evidence>
<feature type="region of interest" description="Disordered" evidence="1">
    <location>
        <begin position="156"/>
        <end position="192"/>
    </location>
</feature>
<keyword evidence="3" id="KW-1185">Reference proteome</keyword>
<comment type="caution">
    <text evidence="2">The sequence shown here is derived from an EMBL/GenBank/DDBJ whole genome shotgun (WGS) entry which is preliminary data.</text>
</comment>
<sequence length="192" mass="22139">MADLCEGGNEPAGSLKAICAVQRSARSESPSFTTIQKNRNREGDLVKRWNLVSSGFVFQPPLSQFMQSCKTLFRIDGIVDCEIAFCREETEVSTIEGFESTHESKSSENKLHPLFLHYKETNGKIIQRVEITRIPLQAYMKFNWNEEHVMPESKINFSMNNDNDKEENRKHRLLPPPRLEFDDTGVKHKSLY</sequence>
<evidence type="ECO:0000256" key="1">
    <source>
        <dbReference type="SAM" id="MobiDB-lite"/>
    </source>
</evidence>